<comment type="similarity">
    <text evidence="3 13">Belongs to the membrane-bound acyltransferase family.</text>
</comment>
<evidence type="ECO:0000256" key="1">
    <source>
        <dbReference type="ARBA" id="ARBA00004651"/>
    </source>
</evidence>
<evidence type="ECO:0000256" key="4">
    <source>
        <dbReference type="ARBA" id="ARBA00016084"/>
    </source>
</evidence>
<keyword evidence="11 13" id="KW-0012">Acyltransferase</keyword>
<evidence type="ECO:0000256" key="11">
    <source>
        <dbReference type="ARBA" id="ARBA00023315"/>
    </source>
</evidence>
<dbReference type="EMBL" id="QWDD01000001">
    <property type="protein sequence ID" value="RNJ49555.1"/>
    <property type="molecule type" value="Genomic_DNA"/>
</dbReference>
<evidence type="ECO:0000256" key="10">
    <source>
        <dbReference type="ARBA" id="ARBA00023136"/>
    </source>
</evidence>
<evidence type="ECO:0000256" key="3">
    <source>
        <dbReference type="ARBA" id="ARBA00010323"/>
    </source>
</evidence>
<gene>
    <name evidence="15" type="ORF">D1O30_08020</name>
</gene>
<feature type="transmembrane region" description="Helical" evidence="14">
    <location>
        <begin position="31"/>
        <end position="55"/>
    </location>
</feature>
<dbReference type="AlphaFoldDB" id="A0A3M9XNZ5"/>
<keyword evidence="6 13" id="KW-0808">Transferase</keyword>
<accession>A0A3M9XNZ5</accession>
<feature type="transmembrane region" description="Helical" evidence="14">
    <location>
        <begin position="479"/>
        <end position="500"/>
    </location>
</feature>
<comment type="subcellular location">
    <subcellularLocation>
        <location evidence="1">Cell membrane</location>
        <topology evidence="1">Multi-pass membrane protein</topology>
    </subcellularLocation>
</comment>
<comment type="pathway">
    <text evidence="2">Glycan biosynthesis; alginate biosynthesis.</text>
</comment>
<proteinExistence type="inferred from homology"/>
<keyword evidence="8" id="KW-0016">Alginate biosynthesis</keyword>
<keyword evidence="5 13" id="KW-1003">Cell membrane</keyword>
<evidence type="ECO:0000256" key="14">
    <source>
        <dbReference type="SAM" id="Phobius"/>
    </source>
</evidence>
<name>A0A3M9XNZ5_9HYPH</name>
<feature type="transmembrane region" description="Helical" evidence="14">
    <location>
        <begin position="144"/>
        <end position="170"/>
    </location>
</feature>
<dbReference type="InterPro" id="IPR024194">
    <property type="entry name" value="Ac/AlaTfrase_AlgI/DltB"/>
</dbReference>
<evidence type="ECO:0000256" key="2">
    <source>
        <dbReference type="ARBA" id="ARBA00005182"/>
    </source>
</evidence>
<feature type="transmembrane region" description="Helical" evidence="14">
    <location>
        <begin position="449"/>
        <end position="467"/>
    </location>
</feature>
<dbReference type="InterPro" id="IPR004299">
    <property type="entry name" value="MBOAT_fam"/>
</dbReference>
<feature type="transmembrane region" description="Helical" evidence="14">
    <location>
        <begin position="351"/>
        <end position="373"/>
    </location>
</feature>
<dbReference type="GO" id="GO:0005886">
    <property type="term" value="C:plasma membrane"/>
    <property type="evidence" value="ECO:0007669"/>
    <property type="project" value="UniProtKB-SubCell"/>
</dbReference>
<dbReference type="RefSeq" id="WP_123175524.1">
    <property type="nucleotide sequence ID" value="NZ_QWDD01000001.1"/>
</dbReference>
<keyword evidence="9 14" id="KW-1133">Transmembrane helix</keyword>
<feature type="transmembrane region" description="Helical" evidence="14">
    <location>
        <begin position="190"/>
        <end position="209"/>
    </location>
</feature>
<keyword evidence="7 14" id="KW-0812">Transmembrane</keyword>
<evidence type="ECO:0000256" key="6">
    <source>
        <dbReference type="ARBA" id="ARBA00022679"/>
    </source>
</evidence>
<evidence type="ECO:0000313" key="15">
    <source>
        <dbReference type="EMBL" id="RNJ49555.1"/>
    </source>
</evidence>
<evidence type="ECO:0000256" key="8">
    <source>
        <dbReference type="ARBA" id="ARBA00022841"/>
    </source>
</evidence>
<dbReference type="OrthoDB" id="139172at2"/>
<evidence type="ECO:0000256" key="7">
    <source>
        <dbReference type="ARBA" id="ARBA00022692"/>
    </source>
</evidence>
<evidence type="ECO:0000256" key="9">
    <source>
        <dbReference type="ARBA" id="ARBA00022989"/>
    </source>
</evidence>
<feature type="transmembrane region" description="Helical" evidence="14">
    <location>
        <begin position="398"/>
        <end position="417"/>
    </location>
</feature>
<dbReference type="GO" id="GO:0016746">
    <property type="term" value="F:acyltransferase activity"/>
    <property type="evidence" value="ECO:0007669"/>
    <property type="project" value="UniProtKB-KW"/>
</dbReference>
<evidence type="ECO:0000256" key="12">
    <source>
        <dbReference type="ARBA" id="ARBA00031030"/>
    </source>
</evidence>
<protein>
    <recommendedName>
        <fullName evidence="4">Probable alginate O-acetylase AlgI</fullName>
    </recommendedName>
    <alternativeName>
        <fullName evidence="12">Alginate biosynthesis protein AlgI</fullName>
    </alternativeName>
</protein>
<feature type="transmembrane region" description="Helical" evidence="14">
    <location>
        <begin position="116"/>
        <end position="132"/>
    </location>
</feature>
<dbReference type="PANTHER" id="PTHR13285:SF23">
    <property type="entry name" value="TEICHOIC ACID D-ALANYLTRANSFERASE"/>
    <property type="match status" value="1"/>
</dbReference>
<evidence type="ECO:0000256" key="5">
    <source>
        <dbReference type="ARBA" id="ARBA00022475"/>
    </source>
</evidence>
<dbReference type="Proteomes" id="UP000268623">
    <property type="component" value="Unassembled WGS sequence"/>
</dbReference>
<evidence type="ECO:0000256" key="13">
    <source>
        <dbReference type="PIRNR" id="PIRNR016636"/>
    </source>
</evidence>
<dbReference type="GO" id="GO:0042121">
    <property type="term" value="P:alginic acid biosynthetic process"/>
    <property type="evidence" value="ECO:0007669"/>
    <property type="project" value="UniProtKB-KW"/>
</dbReference>
<evidence type="ECO:0000313" key="16">
    <source>
        <dbReference type="Proteomes" id="UP000268623"/>
    </source>
</evidence>
<dbReference type="PANTHER" id="PTHR13285">
    <property type="entry name" value="ACYLTRANSFERASE"/>
    <property type="match status" value="1"/>
</dbReference>
<dbReference type="Pfam" id="PF03062">
    <property type="entry name" value="MBOAT"/>
    <property type="match status" value="1"/>
</dbReference>
<comment type="caution">
    <text evidence="15">The sequence shown here is derived from an EMBL/GenBank/DDBJ whole genome shotgun (WGS) entry which is preliminary data.</text>
</comment>
<sequence>MLFYEPLFLFLFGPAVYLLYLFFGEVRARRAVILFAASVVFYAWSEPVFILLVFASVALDLFVAQRIAALSIGDPTVIPDASHKRSDRESRLASEAVSALDSRSGLRPAGNDMRKLWLALGVVANLAILVYYKYTGFLALNLDALLKALTLPGINIPQIALPIGVSFIVFEKITYLVDVYRGVTAPARSPLLYGLYVFFFPKLLAGPIIKYHDIARQFEAMPHADVDDFIVGFSRFMLGVVKKLLFADTLASGADLIFAHDVSSLGFAEAWAGVLFFTFQIYFDFSGYSDMAIGLARMFGFRLLENFNMPYVATSITDFWRRWHISLTSWIREYLYFPLGGNRRGEARTYLNLWICFFASGIWHGAAWTYIAWGAYNGVFLVLDRLFLVNRLQRAPDWLANVIAMIIVIVGWTFFRATSLTQAGALLALMANPWAHASAPVAIPPEYVVVALTAAAICVAQRLSLYVKDFNWGSAAQRYALASNSALSMLFLAALAKGLADPFKPFIYFRF</sequence>
<keyword evidence="16" id="KW-1185">Reference proteome</keyword>
<keyword evidence="10 13" id="KW-0472">Membrane</keyword>
<dbReference type="PIRSF" id="PIRSF016636">
    <property type="entry name" value="AlgI_DltB"/>
    <property type="match status" value="1"/>
</dbReference>
<dbReference type="PIRSF" id="PIRSF500217">
    <property type="entry name" value="AlgI"/>
    <property type="match status" value="1"/>
</dbReference>
<dbReference type="InterPro" id="IPR028362">
    <property type="entry name" value="AlgI"/>
</dbReference>
<reference evidence="15 16" key="1">
    <citation type="submission" date="2018-08" db="EMBL/GenBank/DDBJ databases">
        <title>Genome sequence of Methylocystis hirsuta CSC1, a methanotroph able to accumulate PHAs.</title>
        <authorList>
            <person name="Bordel S."/>
            <person name="Rodriguez E."/>
            <person name="Gancedo J."/>
            <person name="Munoz R."/>
        </authorList>
    </citation>
    <scope>NUCLEOTIDE SEQUENCE [LARGE SCALE GENOMIC DNA]</scope>
    <source>
        <strain evidence="15 16">CSC1</strain>
    </source>
</reference>
<organism evidence="15 16">
    <name type="scientific">Methylocystis hirsuta</name>
    <dbReference type="NCBI Taxonomy" id="369798"/>
    <lineage>
        <taxon>Bacteria</taxon>
        <taxon>Pseudomonadati</taxon>
        <taxon>Pseudomonadota</taxon>
        <taxon>Alphaproteobacteria</taxon>
        <taxon>Hyphomicrobiales</taxon>
        <taxon>Methylocystaceae</taxon>
        <taxon>Methylocystis</taxon>
    </lineage>
</organism>
<dbReference type="InterPro" id="IPR051085">
    <property type="entry name" value="MB_O-acyltransferase"/>
</dbReference>
<feature type="transmembrane region" description="Helical" evidence="14">
    <location>
        <begin position="6"/>
        <end position="24"/>
    </location>
</feature>